<comment type="subcellular location">
    <subcellularLocation>
        <location evidence="6">Endomembrane system</location>
        <topology evidence="6">Single-pass membrane protein</topology>
    </subcellularLocation>
    <subcellularLocation>
        <location evidence="1">Nucleus membrane</location>
    </subcellularLocation>
</comment>
<evidence type="ECO:0008006" key="9">
    <source>
        <dbReference type="Google" id="ProtNLM"/>
    </source>
</evidence>
<accession>A0A2J6QXQ6</accession>
<dbReference type="Pfam" id="PF05705">
    <property type="entry name" value="DUF829"/>
    <property type="match status" value="1"/>
</dbReference>
<organism evidence="7 8">
    <name type="scientific">Hyaloscypha variabilis (strain UAMH 11265 / GT02V1 / F)</name>
    <name type="common">Meliniomyces variabilis</name>
    <dbReference type="NCBI Taxonomy" id="1149755"/>
    <lineage>
        <taxon>Eukaryota</taxon>
        <taxon>Fungi</taxon>
        <taxon>Dikarya</taxon>
        <taxon>Ascomycota</taxon>
        <taxon>Pezizomycotina</taxon>
        <taxon>Leotiomycetes</taxon>
        <taxon>Helotiales</taxon>
        <taxon>Hyaloscyphaceae</taxon>
        <taxon>Hyaloscypha</taxon>
        <taxon>Hyaloscypha variabilis</taxon>
    </lineage>
</organism>
<keyword evidence="2" id="KW-0812">Transmembrane</keyword>
<dbReference type="OrthoDB" id="77878at2759"/>
<evidence type="ECO:0000256" key="6">
    <source>
        <dbReference type="ARBA" id="ARBA00037847"/>
    </source>
</evidence>
<evidence type="ECO:0000256" key="5">
    <source>
        <dbReference type="ARBA" id="ARBA00023242"/>
    </source>
</evidence>
<evidence type="ECO:0000313" key="8">
    <source>
        <dbReference type="Proteomes" id="UP000235786"/>
    </source>
</evidence>
<evidence type="ECO:0000256" key="1">
    <source>
        <dbReference type="ARBA" id="ARBA00004126"/>
    </source>
</evidence>
<evidence type="ECO:0000256" key="4">
    <source>
        <dbReference type="ARBA" id="ARBA00023136"/>
    </source>
</evidence>
<keyword evidence="4" id="KW-0472">Membrane</keyword>
<dbReference type="GO" id="GO:0031965">
    <property type="term" value="C:nuclear membrane"/>
    <property type="evidence" value="ECO:0007669"/>
    <property type="project" value="UniProtKB-SubCell"/>
</dbReference>
<dbReference type="PANTHER" id="PTHR12265:SF30">
    <property type="entry name" value="TRANSMEMBRANE PROTEIN 53"/>
    <property type="match status" value="1"/>
</dbReference>
<evidence type="ECO:0000313" key="7">
    <source>
        <dbReference type="EMBL" id="PMD31044.1"/>
    </source>
</evidence>
<dbReference type="InterPro" id="IPR008547">
    <property type="entry name" value="DUF829_TMEM53"/>
</dbReference>
<dbReference type="PANTHER" id="PTHR12265">
    <property type="entry name" value="TRANSMEMBRANE PROTEIN 53"/>
    <property type="match status" value="1"/>
</dbReference>
<keyword evidence="5" id="KW-0539">Nucleus</keyword>
<protein>
    <recommendedName>
        <fullName evidence="9">Indole-diterpene biosynthesis protein-like protein PaxU</fullName>
    </recommendedName>
</protein>
<dbReference type="EMBL" id="KZ613964">
    <property type="protein sequence ID" value="PMD31044.1"/>
    <property type="molecule type" value="Genomic_DNA"/>
</dbReference>
<keyword evidence="3" id="KW-1133">Transmembrane helix</keyword>
<keyword evidence="8" id="KW-1185">Reference proteome</keyword>
<sequence length="279" mass="31118">MATASPSPPNLEFQKLSKTIFLYTPPTPAPANSTDPTTIIFCQWMGISPKSRSLNTVYNQHHTLFPHSRIVTIRSLPEYFSTASESTRRGPLKQIISAIDSDPAPEKRILVHLFSNGGTQTFTDICDIYRKGTGHVLPVKAITFDSCPGRPTATEGWAALSLGLPNGLLWYPIAATIWLALGIQAFVRNWLGIPTFLDRIFPKLNDWSLVDRNAKRLYVWSEGDKIVAARDPREHARLAREEGVSVVTLEEKDLAHMTACVKDGERYWGAVSKLWESAK</sequence>
<reference evidence="7 8" key="1">
    <citation type="submission" date="2016-04" db="EMBL/GenBank/DDBJ databases">
        <title>A degradative enzymes factory behind the ericoid mycorrhizal symbiosis.</title>
        <authorList>
            <consortium name="DOE Joint Genome Institute"/>
            <person name="Martino E."/>
            <person name="Morin E."/>
            <person name="Grelet G."/>
            <person name="Kuo A."/>
            <person name="Kohler A."/>
            <person name="Daghino S."/>
            <person name="Barry K."/>
            <person name="Choi C."/>
            <person name="Cichocki N."/>
            <person name="Clum A."/>
            <person name="Copeland A."/>
            <person name="Hainaut M."/>
            <person name="Haridas S."/>
            <person name="Labutti K."/>
            <person name="Lindquist E."/>
            <person name="Lipzen A."/>
            <person name="Khouja H.-R."/>
            <person name="Murat C."/>
            <person name="Ohm R."/>
            <person name="Olson A."/>
            <person name="Spatafora J."/>
            <person name="Veneault-Fourrey C."/>
            <person name="Henrissat B."/>
            <person name="Grigoriev I."/>
            <person name="Martin F."/>
            <person name="Perotto S."/>
        </authorList>
    </citation>
    <scope>NUCLEOTIDE SEQUENCE [LARGE SCALE GENOMIC DNA]</scope>
    <source>
        <strain evidence="7 8">F</strain>
    </source>
</reference>
<gene>
    <name evidence="7" type="ORF">L207DRAFT_501981</name>
</gene>
<evidence type="ECO:0000256" key="3">
    <source>
        <dbReference type="ARBA" id="ARBA00022989"/>
    </source>
</evidence>
<name>A0A2J6QXQ6_HYAVF</name>
<proteinExistence type="predicted"/>
<dbReference type="Proteomes" id="UP000235786">
    <property type="component" value="Unassembled WGS sequence"/>
</dbReference>
<dbReference type="AlphaFoldDB" id="A0A2J6QXQ6"/>
<evidence type="ECO:0000256" key="2">
    <source>
        <dbReference type="ARBA" id="ARBA00022692"/>
    </source>
</evidence>